<protein>
    <submittedName>
        <fullName evidence="2">Transposase</fullName>
    </submittedName>
</protein>
<dbReference type="Pfam" id="PF13358">
    <property type="entry name" value="DDE_3"/>
    <property type="match status" value="1"/>
</dbReference>
<proteinExistence type="predicted"/>
<name>A0A927BD74_9BACT</name>
<evidence type="ECO:0000259" key="1">
    <source>
        <dbReference type="Pfam" id="PF13358"/>
    </source>
</evidence>
<gene>
    <name evidence="2" type="ORF">IC235_08895</name>
</gene>
<sequence length="58" mass="6360">MLVLDNAKIHPTAAFQARLAAWEAQEGDIFYLPAYGPYLNSKHSGVKLNTNGCVQKPT</sequence>
<comment type="caution">
    <text evidence="2">The sequence shown here is derived from an EMBL/GenBank/DDBJ whole genome shotgun (WGS) entry which is preliminary data.</text>
</comment>
<dbReference type="InterPro" id="IPR038717">
    <property type="entry name" value="Tc1-like_DDE_dom"/>
</dbReference>
<dbReference type="Proteomes" id="UP000612233">
    <property type="component" value="Unassembled WGS sequence"/>
</dbReference>
<feature type="domain" description="Tc1-like transposase DDE" evidence="1">
    <location>
        <begin position="1"/>
        <end position="40"/>
    </location>
</feature>
<organism evidence="2 3">
    <name type="scientific">Hymenobacter montanus</name>
    <dbReference type="NCBI Taxonomy" id="2771359"/>
    <lineage>
        <taxon>Bacteria</taxon>
        <taxon>Pseudomonadati</taxon>
        <taxon>Bacteroidota</taxon>
        <taxon>Cytophagia</taxon>
        <taxon>Cytophagales</taxon>
        <taxon>Hymenobacteraceae</taxon>
        <taxon>Hymenobacter</taxon>
    </lineage>
</organism>
<evidence type="ECO:0000313" key="2">
    <source>
        <dbReference type="EMBL" id="MBD2768004.1"/>
    </source>
</evidence>
<accession>A0A927BD74</accession>
<dbReference type="RefSeq" id="WP_191004822.1">
    <property type="nucleotide sequence ID" value="NZ_JACXAD010000008.1"/>
</dbReference>
<evidence type="ECO:0000313" key="3">
    <source>
        <dbReference type="Proteomes" id="UP000612233"/>
    </source>
</evidence>
<reference evidence="2" key="1">
    <citation type="submission" date="2020-09" db="EMBL/GenBank/DDBJ databases">
        <authorList>
            <person name="Kim M.K."/>
        </authorList>
    </citation>
    <scope>NUCLEOTIDE SEQUENCE</scope>
    <source>
        <strain evidence="2">BT664</strain>
    </source>
</reference>
<dbReference type="AlphaFoldDB" id="A0A927BD74"/>
<dbReference type="EMBL" id="JACXAD010000008">
    <property type="protein sequence ID" value="MBD2768004.1"/>
    <property type="molecule type" value="Genomic_DNA"/>
</dbReference>
<keyword evidence="3" id="KW-1185">Reference proteome</keyword>